<keyword evidence="8" id="KW-1185">Reference proteome</keyword>
<dbReference type="PANTHER" id="PTHR10846:SF8">
    <property type="entry name" value="INNER MEMBRANE PROTEIN YRBG"/>
    <property type="match status" value="1"/>
</dbReference>
<keyword evidence="4 5" id="KW-0472">Membrane</keyword>
<dbReference type="Gene3D" id="1.20.1420.30">
    <property type="entry name" value="NCX, central ion-binding region"/>
    <property type="match status" value="1"/>
</dbReference>
<dbReference type="InterPro" id="IPR044880">
    <property type="entry name" value="NCX_ion-bd_dom_sf"/>
</dbReference>
<dbReference type="GO" id="GO:0006874">
    <property type="term" value="P:intracellular calcium ion homeostasis"/>
    <property type="evidence" value="ECO:0007669"/>
    <property type="project" value="TreeGrafter"/>
</dbReference>
<evidence type="ECO:0000313" key="7">
    <source>
        <dbReference type="EMBL" id="APE43838.1"/>
    </source>
</evidence>
<proteinExistence type="predicted"/>
<dbReference type="Proteomes" id="UP000181897">
    <property type="component" value="Chromosome"/>
</dbReference>
<dbReference type="GO" id="GO:0005262">
    <property type="term" value="F:calcium channel activity"/>
    <property type="evidence" value="ECO:0007669"/>
    <property type="project" value="TreeGrafter"/>
</dbReference>
<keyword evidence="2 5" id="KW-0812">Transmembrane</keyword>
<evidence type="ECO:0000313" key="8">
    <source>
        <dbReference type="Proteomes" id="UP000181897"/>
    </source>
</evidence>
<dbReference type="PANTHER" id="PTHR10846">
    <property type="entry name" value="SODIUM/POTASSIUM/CALCIUM EXCHANGER"/>
    <property type="match status" value="1"/>
</dbReference>
<dbReference type="EMBL" id="CP018076">
    <property type="protein sequence ID" value="APE43838.1"/>
    <property type="molecule type" value="Genomic_DNA"/>
</dbReference>
<evidence type="ECO:0000256" key="5">
    <source>
        <dbReference type="SAM" id="Phobius"/>
    </source>
</evidence>
<comment type="subcellular location">
    <subcellularLocation>
        <location evidence="1">Membrane</location>
        <topology evidence="1">Multi-pass membrane protein</topology>
    </subcellularLocation>
</comment>
<dbReference type="Pfam" id="PF01699">
    <property type="entry name" value="Na_Ca_ex"/>
    <property type="match status" value="2"/>
</dbReference>
<dbReference type="OrthoDB" id="9794225at2"/>
<reference evidence="7 8" key="1">
    <citation type="submission" date="2016-11" db="EMBL/GenBank/DDBJ databases">
        <title>Complete genome sequence of Sulfitobacter sp. AM1-D1, a toxic bacteria associated with marine dinoflagellate Alexandrium minutum in East China Sea.</title>
        <authorList>
            <person name="Yang Q."/>
            <person name="Zhang X."/>
            <person name="Tian X."/>
        </authorList>
    </citation>
    <scope>NUCLEOTIDE SEQUENCE [LARGE SCALE GENOMIC DNA]</scope>
    <source>
        <strain evidence="7 8">AM1-D1</strain>
    </source>
</reference>
<organism evidence="7 8">
    <name type="scientific">Sulfitobacter alexandrii</name>
    <dbReference type="NCBI Taxonomy" id="1917485"/>
    <lineage>
        <taxon>Bacteria</taxon>
        <taxon>Pseudomonadati</taxon>
        <taxon>Pseudomonadota</taxon>
        <taxon>Alphaproteobacteria</taxon>
        <taxon>Rhodobacterales</taxon>
        <taxon>Roseobacteraceae</taxon>
        <taxon>Sulfitobacter</taxon>
    </lineage>
</organism>
<dbReference type="KEGG" id="suam:BOO69_10745"/>
<feature type="transmembrane region" description="Helical" evidence="5">
    <location>
        <begin position="77"/>
        <end position="96"/>
    </location>
</feature>
<dbReference type="NCBIfam" id="TIGR00367">
    <property type="entry name" value="calcium/sodium antiporter"/>
    <property type="match status" value="1"/>
</dbReference>
<protein>
    <submittedName>
        <fullName evidence="7">Sodium:calcium antiporter</fullName>
    </submittedName>
</protein>
<dbReference type="GO" id="GO:0005886">
    <property type="term" value="C:plasma membrane"/>
    <property type="evidence" value="ECO:0007669"/>
    <property type="project" value="TreeGrafter"/>
</dbReference>
<feature type="transmembrane region" description="Helical" evidence="5">
    <location>
        <begin position="129"/>
        <end position="146"/>
    </location>
</feature>
<dbReference type="Gene3D" id="6.10.280.80">
    <property type="entry name" value="NCX, peripheral helical region"/>
    <property type="match status" value="1"/>
</dbReference>
<dbReference type="STRING" id="1917485.BOO69_10745"/>
<sequence>MIDFLLIATGFAGLLLGGNWLVNCAVGLATRWGVSPLVIGLTLVGFGTSMPELVTSVQAALAGSAGIAMGNVIGSNIANILLILGLTCALSPIAVARGTLRRDGMVMLGATFATFALVLFGTVSRPMGLLLISGLALYLVSALRRGDDAASQEAEALAPPPLWRGALGLLLGLIVTILAARALVAGAVSVAAAWGVSEALIGVTIVAVGTSLPELVTSIIAARKGQADMAFGNIIGSNIFNVLGILGVTALVRPMEVPAQFASLDIWVMTAAALAVLFMGTTGRRISRGEGAALLAGYIAYTGLLIHG</sequence>
<evidence type="ECO:0000256" key="4">
    <source>
        <dbReference type="ARBA" id="ARBA00023136"/>
    </source>
</evidence>
<dbReference type="InterPro" id="IPR004481">
    <property type="entry name" value="K/Na/Ca-exchanger"/>
</dbReference>
<evidence type="ECO:0000256" key="3">
    <source>
        <dbReference type="ARBA" id="ARBA00022989"/>
    </source>
</evidence>
<gene>
    <name evidence="7" type="ORF">BOO69_10745</name>
</gene>
<dbReference type="InterPro" id="IPR004837">
    <property type="entry name" value="NaCa_Exmemb"/>
</dbReference>
<accession>A0A1J0WI75</accession>
<dbReference type="AlphaFoldDB" id="A0A1J0WI75"/>
<evidence type="ECO:0000256" key="2">
    <source>
        <dbReference type="ARBA" id="ARBA00022692"/>
    </source>
</evidence>
<evidence type="ECO:0000259" key="6">
    <source>
        <dbReference type="Pfam" id="PF01699"/>
    </source>
</evidence>
<keyword evidence="3 5" id="KW-1133">Transmembrane helix</keyword>
<feature type="domain" description="Sodium/calcium exchanger membrane region" evidence="6">
    <location>
        <begin position="4"/>
        <end position="141"/>
    </location>
</feature>
<feature type="transmembrane region" description="Helical" evidence="5">
    <location>
        <begin position="167"/>
        <end position="194"/>
    </location>
</feature>
<name>A0A1J0WI75_9RHOB</name>
<feature type="transmembrane region" description="Helical" evidence="5">
    <location>
        <begin position="200"/>
        <end position="222"/>
    </location>
</feature>
<dbReference type="GO" id="GO:0008273">
    <property type="term" value="F:calcium, potassium:sodium antiporter activity"/>
    <property type="evidence" value="ECO:0007669"/>
    <property type="project" value="TreeGrafter"/>
</dbReference>
<feature type="domain" description="Sodium/calcium exchanger membrane region" evidence="6">
    <location>
        <begin position="166"/>
        <end position="305"/>
    </location>
</feature>
<dbReference type="RefSeq" id="WP_071972175.1">
    <property type="nucleotide sequence ID" value="NZ_CP018076.1"/>
</dbReference>
<feature type="transmembrane region" description="Helical" evidence="5">
    <location>
        <begin position="234"/>
        <end position="253"/>
    </location>
</feature>
<evidence type="ECO:0000256" key="1">
    <source>
        <dbReference type="ARBA" id="ARBA00004141"/>
    </source>
</evidence>
<feature type="transmembrane region" description="Helical" evidence="5">
    <location>
        <begin position="259"/>
        <end position="279"/>
    </location>
</feature>
<feature type="transmembrane region" description="Helical" evidence="5">
    <location>
        <begin position="105"/>
        <end position="123"/>
    </location>
</feature>